<dbReference type="InterPro" id="IPR040182">
    <property type="entry name" value="ATG13"/>
</dbReference>
<dbReference type="GO" id="GO:0034727">
    <property type="term" value="P:piecemeal microautophagy of the nucleus"/>
    <property type="evidence" value="ECO:0007669"/>
    <property type="project" value="TreeGrafter"/>
</dbReference>
<comment type="subcellular location">
    <subcellularLocation>
        <location evidence="1">Preautophagosomal structure</location>
    </subcellularLocation>
</comment>
<evidence type="ECO:0000256" key="3">
    <source>
        <dbReference type="ARBA" id="ARBA00023006"/>
    </source>
</evidence>
<dbReference type="Gene3D" id="3.30.900.10">
    <property type="entry name" value="HORMA domain"/>
    <property type="match status" value="1"/>
</dbReference>
<dbReference type="AlphaFoldDB" id="A0A915EL74"/>
<keyword evidence="3" id="KW-0072">Autophagy</keyword>
<dbReference type="Proteomes" id="UP000887574">
    <property type="component" value="Unplaced"/>
</dbReference>
<evidence type="ECO:0000256" key="1">
    <source>
        <dbReference type="ARBA" id="ARBA00004329"/>
    </source>
</evidence>
<dbReference type="GO" id="GO:0000423">
    <property type="term" value="P:mitophagy"/>
    <property type="evidence" value="ECO:0007669"/>
    <property type="project" value="TreeGrafter"/>
</dbReference>
<keyword evidence="4" id="KW-1185">Reference proteome</keyword>
<dbReference type="GO" id="GO:0000407">
    <property type="term" value="C:phagophore assembly site"/>
    <property type="evidence" value="ECO:0007669"/>
    <property type="project" value="UniProtKB-SubCell"/>
</dbReference>
<dbReference type="PANTHER" id="PTHR13430:SF4">
    <property type="entry name" value="AUTOPHAGY-RELATED PROTEIN 13"/>
    <property type="match status" value="1"/>
</dbReference>
<reference evidence="5" key="1">
    <citation type="submission" date="2022-11" db="UniProtKB">
        <authorList>
            <consortium name="WormBaseParasite"/>
        </authorList>
    </citation>
    <scope>IDENTIFICATION</scope>
</reference>
<comment type="similarity">
    <text evidence="2">Belongs to the ATG13 family. Metazoan subfamily.</text>
</comment>
<dbReference type="GO" id="GO:1990316">
    <property type="term" value="C:Atg1/ULK1 kinase complex"/>
    <property type="evidence" value="ECO:0007669"/>
    <property type="project" value="TreeGrafter"/>
</dbReference>
<evidence type="ECO:0000313" key="5">
    <source>
        <dbReference type="WBParaSite" id="jg7916"/>
    </source>
</evidence>
<sequence>MMRQDSTASRGGMSEKEKDFVKFMRHFCTRLVQSVVQARMGQMAVAHSCSPTPETPDWFNLIVDEIGEIAAYMKSGIKNYPPKCSALSLDFLLHTADGDSLPLESWVVRVDRNQLDENVNVHTALYHQMSTLLKSVIMASRFTPSYRYYVRKQSPETFVLFYGRARLVIAWRGTEVQENRLLPTPLELYILICTTGPKWK</sequence>
<dbReference type="GO" id="GO:0034497">
    <property type="term" value="P:protein localization to phagophore assembly site"/>
    <property type="evidence" value="ECO:0007669"/>
    <property type="project" value="TreeGrafter"/>
</dbReference>
<dbReference type="PANTHER" id="PTHR13430">
    <property type="match status" value="1"/>
</dbReference>
<organism evidence="4 5">
    <name type="scientific">Ditylenchus dipsaci</name>
    <dbReference type="NCBI Taxonomy" id="166011"/>
    <lineage>
        <taxon>Eukaryota</taxon>
        <taxon>Metazoa</taxon>
        <taxon>Ecdysozoa</taxon>
        <taxon>Nematoda</taxon>
        <taxon>Chromadorea</taxon>
        <taxon>Rhabditida</taxon>
        <taxon>Tylenchina</taxon>
        <taxon>Tylenchomorpha</taxon>
        <taxon>Sphaerularioidea</taxon>
        <taxon>Anguinidae</taxon>
        <taxon>Anguininae</taxon>
        <taxon>Ditylenchus</taxon>
    </lineage>
</organism>
<dbReference type="WBParaSite" id="jg7916">
    <property type="protein sequence ID" value="jg7916"/>
    <property type="gene ID" value="jg7916"/>
</dbReference>
<name>A0A915EL74_9BILA</name>
<proteinExistence type="inferred from homology"/>
<dbReference type="GO" id="GO:0005829">
    <property type="term" value="C:cytosol"/>
    <property type="evidence" value="ECO:0007669"/>
    <property type="project" value="TreeGrafter"/>
</dbReference>
<protein>
    <submittedName>
        <fullName evidence="5">Autophagy-related protein 13</fullName>
    </submittedName>
</protein>
<dbReference type="InterPro" id="IPR036570">
    <property type="entry name" value="HORMA_dom_sf"/>
</dbReference>
<evidence type="ECO:0000256" key="2">
    <source>
        <dbReference type="ARBA" id="ARBA00007341"/>
    </source>
</evidence>
<evidence type="ECO:0000313" key="4">
    <source>
        <dbReference type="Proteomes" id="UP000887574"/>
    </source>
</evidence>
<accession>A0A915EL74</accession>